<comment type="caution">
    <text evidence="3">The sequence shown here is derived from an EMBL/GenBank/DDBJ whole genome shotgun (WGS) entry which is preliminary data.</text>
</comment>
<accession>A0A9D0YUN7</accession>
<organism evidence="3 4">
    <name type="scientific">Candidatus Avichristensenella intestinipullorum</name>
    <dbReference type="NCBI Taxonomy" id="2840693"/>
    <lineage>
        <taxon>Bacteria</taxon>
        <taxon>Bacillati</taxon>
        <taxon>Bacillota</taxon>
        <taxon>Clostridia</taxon>
        <taxon>Candidatus Avichristensenella</taxon>
    </lineage>
</organism>
<feature type="domain" description="Dinitrogenase iron-molybdenum cofactor biosynthesis" evidence="2">
    <location>
        <begin position="133"/>
        <end position="219"/>
    </location>
</feature>
<reference evidence="3" key="1">
    <citation type="submission" date="2020-10" db="EMBL/GenBank/DDBJ databases">
        <authorList>
            <person name="Gilroy R."/>
        </authorList>
    </citation>
    <scope>NUCLEOTIDE SEQUENCE</scope>
    <source>
        <strain evidence="3">ChiHile30-977</strain>
    </source>
</reference>
<dbReference type="InterPro" id="IPR033913">
    <property type="entry name" value="MTH1175_dom"/>
</dbReference>
<proteinExistence type="inferred from homology"/>
<reference evidence="3" key="2">
    <citation type="journal article" date="2021" name="PeerJ">
        <title>Extensive microbial diversity within the chicken gut microbiome revealed by metagenomics and culture.</title>
        <authorList>
            <person name="Gilroy R."/>
            <person name="Ravi A."/>
            <person name="Getino M."/>
            <person name="Pursley I."/>
            <person name="Horton D.L."/>
            <person name="Alikhan N.F."/>
            <person name="Baker D."/>
            <person name="Gharbi K."/>
            <person name="Hall N."/>
            <person name="Watson M."/>
            <person name="Adriaenssens E.M."/>
            <person name="Foster-Nyarko E."/>
            <person name="Jarju S."/>
            <person name="Secka A."/>
            <person name="Antonio M."/>
            <person name="Oren A."/>
            <person name="Chaudhuri R.R."/>
            <person name="La Ragione R."/>
            <person name="Hildebrand F."/>
            <person name="Pallen M.J."/>
        </authorList>
    </citation>
    <scope>NUCLEOTIDE SEQUENCE</scope>
    <source>
        <strain evidence="3">ChiHile30-977</strain>
    </source>
</reference>
<dbReference type="Pfam" id="PF02579">
    <property type="entry name" value="Nitro_FeMo-Co"/>
    <property type="match status" value="1"/>
</dbReference>
<evidence type="ECO:0000313" key="3">
    <source>
        <dbReference type="EMBL" id="HIQ62019.1"/>
    </source>
</evidence>
<dbReference type="Gene3D" id="1.10.10.10">
    <property type="entry name" value="Winged helix-like DNA-binding domain superfamily/Winged helix DNA-binding domain"/>
    <property type="match status" value="1"/>
</dbReference>
<dbReference type="EMBL" id="DVFI01000005">
    <property type="protein sequence ID" value="HIQ62019.1"/>
    <property type="molecule type" value="Genomic_DNA"/>
</dbReference>
<dbReference type="InterPro" id="IPR036105">
    <property type="entry name" value="DiNase_FeMo-co_biosyn_sf"/>
</dbReference>
<gene>
    <name evidence="3" type="ORF">IAA66_00355</name>
</gene>
<dbReference type="SUPFAM" id="SSF53146">
    <property type="entry name" value="Nitrogenase accessory factor-like"/>
    <property type="match status" value="1"/>
</dbReference>
<comment type="similarity">
    <text evidence="1">Belongs to the UPF0251 family.</text>
</comment>
<evidence type="ECO:0000259" key="2">
    <source>
        <dbReference type="Pfam" id="PF02579"/>
    </source>
</evidence>
<dbReference type="Pfam" id="PF02001">
    <property type="entry name" value="DUF134"/>
    <property type="match status" value="1"/>
</dbReference>
<name>A0A9D0YUN7_9FIRM</name>
<dbReference type="InterPro" id="IPR013324">
    <property type="entry name" value="RNA_pol_sigma_r3/r4-like"/>
</dbReference>
<protein>
    <submittedName>
        <fullName evidence="3">DUF134 domain-containing protein</fullName>
    </submittedName>
</protein>
<evidence type="ECO:0000256" key="1">
    <source>
        <dbReference type="ARBA" id="ARBA00009350"/>
    </source>
</evidence>
<dbReference type="AlphaFoldDB" id="A0A9D0YUN7"/>
<dbReference type="PANTHER" id="PTHR37478:SF2">
    <property type="entry name" value="UPF0251 PROTEIN TK0562"/>
    <property type="match status" value="1"/>
</dbReference>
<dbReference type="InterPro" id="IPR002852">
    <property type="entry name" value="UPF0251"/>
</dbReference>
<dbReference type="SUPFAM" id="SSF88659">
    <property type="entry name" value="Sigma3 and sigma4 domains of RNA polymerase sigma factors"/>
    <property type="match status" value="1"/>
</dbReference>
<dbReference type="PANTHER" id="PTHR37478">
    <property type="match status" value="1"/>
</dbReference>
<dbReference type="Gene3D" id="3.30.420.130">
    <property type="entry name" value="Dinitrogenase iron-molybdenum cofactor biosynthesis domain"/>
    <property type="match status" value="1"/>
</dbReference>
<evidence type="ECO:0000313" key="4">
    <source>
        <dbReference type="Proteomes" id="UP000886819"/>
    </source>
</evidence>
<dbReference type="InterPro" id="IPR003731">
    <property type="entry name" value="Di-Nase_FeMo-co_biosynth"/>
</dbReference>
<sequence>MPRPCKRRRIGAAPECRRFGPWPPRDGARSILAMTLDEYETVRLMDREGLTQAQCAERMAVARTTVQAIYAAARKKLARCLTDGAELWICGGTYALCAGGAPGCAAYGRAPLHPGDITSMEGNTMKIAVPYENGMIFQHFGRTEAFKLYEAQEGRILSSAVVETQGVGHGALAGMLRELGVEALICGGVGMGARQALEAAGIALYGGVTGDADAAAHALAQGRLVYDAAAQCDHHHGQEHAHHHGACAEHGCGRHGCGHAPGGDGK</sequence>
<dbReference type="Proteomes" id="UP000886819">
    <property type="component" value="Unassembled WGS sequence"/>
</dbReference>
<dbReference type="CDD" id="cd00851">
    <property type="entry name" value="MTH1175"/>
    <property type="match status" value="1"/>
</dbReference>
<dbReference type="InterPro" id="IPR036388">
    <property type="entry name" value="WH-like_DNA-bd_sf"/>
</dbReference>